<dbReference type="Proteomes" id="UP001565368">
    <property type="component" value="Unassembled WGS sequence"/>
</dbReference>
<dbReference type="Pfam" id="PF20415">
    <property type="entry name" value="DUF6699"/>
    <property type="match status" value="1"/>
</dbReference>
<proteinExistence type="predicted"/>
<name>A0ABR3PTS0_9TREE</name>
<evidence type="ECO:0000259" key="2">
    <source>
        <dbReference type="Pfam" id="PF20415"/>
    </source>
</evidence>
<accession>A0ABR3PTS0</accession>
<organism evidence="3 4">
    <name type="scientific">Vanrija albida</name>
    <dbReference type="NCBI Taxonomy" id="181172"/>
    <lineage>
        <taxon>Eukaryota</taxon>
        <taxon>Fungi</taxon>
        <taxon>Dikarya</taxon>
        <taxon>Basidiomycota</taxon>
        <taxon>Agaricomycotina</taxon>
        <taxon>Tremellomycetes</taxon>
        <taxon>Trichosporonales</taxon>
        <taxon>Trichosporonaceae</taxon>
        <taxon>Vanrija</taxon>
    </lineage>
</organism>
<keyword evidence="4" id="KW-1185">Reference proteome</keyword>
<sequence>MIPARSSHESNPASPFKSSRPGYGAVIGHAQATQLDLPLRIHPLLNSQSRGESSSSGAYLSWNVIEHPTFASLWRDKDTELDWSKERHQPATTPIVEELQLGHVESGWSIRVRNRKGVTCEDVLYAIYDFFASPLYVDEMAEMYPRAVRIFEKRRMGFFDLEEGYRKSDALLGATYFDG</sequence>
<dbReference type="RefSeq" id="XP_069205780.1">
    <property type="nucleotide sequence ID" value="XM_069355939.1"/>
</dbReference>
<feature type="domain" description="DUF6699" evidence="2">
    <location>
        <begin position="60"/>
        <end position="179"/>
    </location>
</feature>
<evidence type="ECO:0000313" key="4">
    <source>
        <dbReference type="Proteomes" id="UP001565368"/>
    </source>
</evidence>
<evidence type="ECO:0000313" key="3">
    <source>
        <dbReference type="EMBL" id="KAL1405836.1"/>
    </source>
</evidence>
<dbReference type="EMBL" id="JBBXJM010000006">
    <property type="protein sequence ID" value="KAL1405836.1"/>
    <property type="molecule type" value="Genomic_DNA"/>
</dbReference>
<gene>
    <name evidence="3" type="ORF">Q8F55_007514</name>
</gene>
<reference evidence="3 4" key="1">
    <citation type="submission" date="2023-08" db="EMBL/GenBank/DDBJ databases">
        <title>Annotated Genome Sequence of Vanrija albida AlHP1.</title>
        <authorList>
            <person name="Herzog R."/>
        </authorList>
    </citation>
    <scope>NUCLEOTIDE SEQUENCE [LARGE SCALE GENOMIC DNA]</scope>
    <source>
        <strain evidence="3 4">AlHP1</strain>
    </source>
</reference>
<comment type="caution">
    <text evidence="3">The sequence shown here is derived from an EMBL/GenBank/DDBJ whole genome shotgun (WGS) entry which is preliminary data.</text>
</comment>
<dbReference type="InterPro" id="IPR046522">
    <property type="entry name" value="DUF6699"/>
</dbReference>
<feature type="region of interest" description="Disordered" evidence="1">
    <location>
        <begin position="1"/>
        <end position="22"/>
    </location>
</feature>
<dbReference type="GeneID" id="95988557"/>
<evidence type="ECO:0000256" key="1">
    <source>
        <dbReference type="SAM" id="MobiDB-lite"/>
    </source>
</evidence>
<protein>
    <recommendedName>
        <fullName evidence="2">DUF6699 domain-containing protein</fullName>
    </recommendedName>
</protein>